<feature type="region of interest" description="Disordered" evidence="4">
    <location>
        <begin position="1"/>
        <end position="61"/>
    </location>
</feature>
<dbReference type="AlphaFoldDB" id="A0A370H8F6"/>
<dbReference type="STRING" id="1210089.GCA_001613165_03644"/>
<proteinExistence type="predicted"/>
<keyword evidence="7" id="KW-1185">Reference proteome</keyword>
<dbReference type="InterPro" id="IPR029066">
    <property type="entry name" value="PLP-binding_barrel"/>
</dbReference>
<evidence type="ECO:0000256" key="2">
    <source>
        <dbReference type="ARBA" id="ARBA00022898"/>
    </source>
</evidence>
<evidence type="ECO:0000313" key="7">
    <source>
        <dbReference type="Proteomes" id="UP000255355"/>
    </source>
</evidence>
<reference evidence="6 7" key="1">
    <citation type="submission" date="2018-07" db="EMBL/GenBank/DDBJ databases">
        <title>Genomic Encyclopedia of Type Strains, Phase IV (KMG-IV): sequencing the most valuable type-strain genomes for metagenomic binning, comparative biology and taxonomic classification.</title>
        <authorList>
            <person name="Goeker M."/>
        </authorList>
    </citation>
    <scope>NUCLEOTIDE SEQUENCE [LARGE SCALE GENOMIC DNA]</scope>
    <source>
        <strain evidence="6 7">DSM 44952</strain>
    </source>
</reference>
<dbReference type="PRINTS" id="PR01179">
    <property type="entry name" value="ODADCRBXLASE"/>
</dbReference>
<dbReference type="SUPFAM" id="SSF50621">
    <property type="entry name" value="Alanine racemase C-terminal domain-like"/>
    <property type="match status" value="1"/>
</dbReference>
<dbReference type="SUPFAM" id="SSF51419">
    <property type="entry name" value="PLP-binding barrel"/>
    <property type="match status" value="1"/>
</dbReference>
<dbReference type="Gene3D" id="3.20.20.10">
    <property type="entry name" value="Alanine racemase"/>
    <property type="match status" value="1"/>
</dbReference>
<name>A0A370H8F6_9NOCA</name>
<evidence type="ECO:0000259" key="5">
    <source>
        <dbReference type="Pfam" id="PF02784"/>
    </source>
</evidence>
<evidence type="ECO:0000256" key="3">
    <source>
        <dbReference type="PIRSR" id="PIRSR600183-50"/>
    </source>
</evidence>
<evidence type="ECO:0000256" key="4">
    <source>
        <dbReference type="SAM" id="MobiDB-lite"/>
    </source>
</evidence>
<dbReference type="Proteomes" id="UP000255355">
    <property type="component" value="Unassembled WGS sequence"/>
</dbReference>
<dbReference type="Gene3D" id="2.40.37.10">
    <property type="entry name" value="Lyase, Ornithine Decarboxylase, Chain A, domain 1"/>
    <property type="match status" value="1"/>
</dbReference>
<organism evidence="6 7">
    <name type="scientific">Nocardia mexicana</name>
    <dbReference type="NCBI Taxonomy" id="279262"/>
    <lineage>
        <taxon>Bacteria</taxon>
        <taxon>Bacillati</taxon>
        <taxon>Actinomycetota</taxon>
        <taxon>Actinomycetes</taxon>
        <taxon>Mycobacteriales</taxon>
        <taxon>Nocardiaceae</taxon>
        <taxon>Nocardia</taxon>
    </lineage>
</organism>
<accession>A0A370H8F6</accession>
<comment type="cofactor">
    <cofactor evidence="1 3">
        <name>pyridoxal 5'-phosphate</name>
        <dbReference type="ChEBI" id="CHEBI:597326"/>
    </cofactor>
</comment>
<dbReference type="OrthoDB" id="3275594at2"/>
<dbReference type="InterPro" id="IPR009006">
    <property type="entry name" value="Ala_racemase/Decarboxylase_C"/>
</dbReference>
<dbReference type="PANTHER" id="PTHR43727:SF2">
    <property type="entry name" value="GROUP IV DECARBOXYLASE"/>
    <property type="match status" value="1"/>
</dbReference>
<dbReference type="GO" id="GO:0009089">
    <property type="term" value="P:lysine biosynthetic process via diaminopimelate"/>
    <property type="evidence" value="ECO:0007669"/>
    <property type="project" value="TreeGrafter"/>
</dbReference>
<evidence type="ECO:0000313" key="6">
    <source>
        <dbReference type="EMBL" id="RDI52799.1"/>
    </source>
</evidence>
<dbReference type="InterPro" id="IPR022644">
    <property type="entry name" value="De-COase2_N"/>
</dbReference>
<feature type="domain" description="Orn/DAP/Arg decarboxylase 2 N-terminal" evidence="5">
    <location>
        <begin position="110"/>
        <end position="311"/>
    </location>
</feature>
<dbReference type="RefSeq" id="WP_084519740.1">
    <property type="nucleotide sequence ID" value="NZ_QQAZ01000003.1"/>
</dbReference>
<evidence type="ECO:0000256" key="1">
    <source>
        <dbReference type="ARBA" id="ARBA00001933"/>
    </source>
</evidence>
<dbReference type="InterPro" id="IPR000183">
    <property type="entry name" value="Orn/DAP/Arg_de-COase"/>
</dbReference>
<gene>
    <name evidence="6" type="ORF">DFR68_103185</name>
</gene>
<feature type="active site" description="Proton donor" evidence="3">
    <location>
        <position position="433"/>
    </location>
</feature>
<dbReference type="PANTHER" id="PTHR43727">
    <property type="entry name" value="DIAMINOPIMELATE DECARBOXYLASE"/>
    <property type="match status" value="1"/>
</dbReference>
<protein>
    <submittedName>
        <fullName evidence="6">Diaminopimelate decarboxylase</fullName>
    </submittedName>
</protein>
<dbReference type="EMBL" id="QQAZ01000003">
    <property type="protein sequence ID" value="RDI52799.1"/>
    <property type="molecule type" value="Genomic_DNA"/>
</dbReference>
<feature type="modified residue" description="N6-(pyridoxal phosphate)lysine" evidence="3">
    <location>
        <position position="132"/>
    </location>
</feature>
<sequence>MGLSTGAAQSNTAGRHKAADETGEAEDAHHHGLTDGAQQDRGWRPSGATPEGSTRSADAAESGAITAAALPAHSDEWERRLLAHPDLLADIAFAVSGPFHVMYPARVGRNVDEFRRVFESAGVDGAIYYGKKANKAACVVRACAEHGAGVDVASIGELSSALAHGIRGEDLMVTGPAKSGELLWLAARHGATIAVDEHAELDRLVALDIPVRALLRVLPEGSASRFGMTRDELDIALTRTDLGPVRIEGFSFHLSGYDPVPRAELAATLVDRCREARALGHPATTISIGGGFAVDYVSGEHWADFTETVTSRRFHSGKSFDSYYPYHSAVAGPAALAAVLDHRDLAKHLRDNAIRLAIEPGRALLDRAGSTVFRVQGAKTRTAHGHPYQLLTVDGTSLSLSEQWFDSEYLPDPVLWPTRPGAVTPASVGAATCLESDMLSWRRIPLPRPAASGDLLVYPNTAGYQMDSNESAFHELPIPPKVVLHEAPGGRLRWTLDAG</sequence>
<keyword evidence="2 3" id="KW-0663">Pyridoxal phosphate</keyword>
<comment type="caution">
    <text evidence="6">The sequence shown here is derived from an EMBL/GenBank/DDBJ whole genome shotgun (WGS) entry which is preliminary data.</text>
</comment>
<dbReference type="Pfam" id="PF02784">
    <property type="entry name" value="Orn_Arg_deC_N"/>
    <property type="match status" value="1"/>
</dbReference>
<feature type="compositionally biased region" description="Polar residues" evidence="4">
    <location>
        <begin position="1"/>
        <end position="13"/>
    </location>
</feature>
<dbReference type="GO" id="GO:0008836">
    <property type="term" value="F:diaminopimelate decarboxylase activity"/>
    <property type="evidence" value="ECO:0007669"/>
    <property type="project" value="TreeGrafter"/>
</dbReference>